<name>A0A1X2HB02_SYNRA</name>
<dbReference type="SUPFAM" id="SSF57667">
    <property type="entry name" value="beta-beta-alpha zinc fingers"/>
    <property type="match status" value="2"/>
</dbReference>
<dbReference type="InterPro" id="IPR036236">
    <property type="entry name" value="Znf_C2H2_sf"/>
</dbReference>
<evidence type="ECO:0000256" key="1">
    <source>
        <dbReference type="ARBA" id="ARBA00022723"/>
    </source>
</evidence>
<evidence type="ECO:0000259" key="7">
    <source>
        <dbReference type="PROSITE" id="PS50157"/>
    </source>
</evidence>
<evidence type="ECO:0000256" key="5">
    <source>
        <dbReference type="PROSITE-ProRule" id="PRU00042"/>
    </source>
</evidence>
<feature type="domain" description="C2H2-type" evidence="7">
    <location>
        <begin position="186"/>
        <end position="216"/>
    </location>
</feature>
<sequence>MSYQTQITPRPSASAGMSSTSNREPVLMPFQEHEPHQQHPPSHAQHDPHHAQQQQQAHHHHHQQQQHQQQQQRRGVGSASNEFDQAPPTAELLSDPVDFSPYGCDVPGCYASFPASSGLFYHMKSMHPNLEGIEKPYRCAMPNCTKRYKNINGLQYHIRDAKGSSGHPILNAGGDETAPPKNDKTFKCDVIGCKKAYRTANGLRYHQNNVHKMPSAATATTTTAAAVGGPPGMPTVGGEGGKWI</sequence>
<evidence type="ECO:0000256" key="2">
    <source>
        <dbReference type="ARBA" id="ARBA00022737"/>
    </source>
</evidence>
<dbReference type="SMART" id="SM00355">
    <property type="entry name" value="ZnF_C2H2"/>
    <property type="match status" value="3"/>
</dbReference>
<reference evidence="8 9" key="1">
    <citation type="submission" date="2016-07" db="EMBL/GenBank/DDBJ databases">
        <title>Pervasive Adenine N6-methylation of Active Genes in Fungi.</title>
        <authorList>
            <consortium name="DOE Joint Genome Institute"/>
            <person name="Mondo S.J."/>
            <person name="Dannebaum R.O."/>
            <person name="Kuo R.C."/>
            <person name="Labutti K."/>
            <person name="Haridas S."/>
            <person name="Kuo A."/>
            <person name="Salamov A."/>
            <person name="Ahrendt S.R."/>
            <person name="Lipzen A."/>
            <person name="Sullivan W."/>
            <person name="Andreopoulos W.B."/>
            <person name="Clum A."/>
            <person name="Lindquist E."/>
            <person name="Daum C."/>
            <person name="Ramamoorthy G.K."/>
            <person name="Gryganskyi A."/>
            <person name="Culley D."/>
            <person name="Magnuson J.K."/>
            <person name="James T.Y."/>
            <person name="O'Malley M.A."/>
            <person name="Stajich J.E."/>
            <person name="Spatafora J.W."/>
            <person name="Visel A."/>
            <person name="Grigoriev I.V."/>
        </authorList>
    </citation>
    <scope>NUCLEOTIDE SEQUENCE [LARGE SCALE GENOMIC DNA]</scope>
    <source>
        <strain evidence="8 9">NRRL 2496</strain>
    </source>
</reference>
<proteinExistence type="predicted"/>
<dbReference type="InterPro" id="IPR051580">
    <property type="entry name" value="ZnF-Chromatin_assoc"/>
</dbReference>
<keyword evidence="9" id="KW-1185">Reference proteome</keyword>
<evidence type="ECO:0000313" key="9">
    <source>
        <dbReference type="Proteomes" id="UP000242180"/>
    </source>
</evidence>
<evidence type="ECO:0000256" key="3">
    <source>
        <dbReference type="ARBA" id="ARBA00022771"/>
    </source>
</evidence>
<organism evidence="8 9">
    <name type="scientific">Syncephalastrum racemosum</name>
    <name type="common">Filamentous fungus</name>
    <dbReference type="NCBI Taxonomy" id="13706"/>
    <lineage>
        <taxon>Eukaryota</taxon>
        <taxon>Fungi</taxon>
        <taxon>Fungi incertae sedis</taxon>
        <taxon>Mucoromycota</taxon>
        <taxon>Mucoromycotina</taxon>
        <taxon>Mucoromycetes</taxon>
        <taxon>Mucorales</taxon>
        <taxon>Syncephalastraceae</taxon>
        <taxon>Syncephalastrum</taxon>
    </lineage>
</organism>
<comment type="caution">
    <text evidence="8">The sequence shown here is derived from an EMBL/GenBank/DDBJ whole genome shotgun (WGS) entry which is preliminary data.</text>
</comment>
<evidence type="ECO:0000256" key="6">
    <source>
        <dbReference type="SAM" id="MobiDB-lite"/>
    </source>
</evidence>
<dbReference type="PANTHER" id="PTHR23057:SF0">
    <property type="entry name" value="JUXTAPOSED WITH ANOTHER ZINC FINGER PROTEIN 1"/>
    <property type="match status" value="1"/>
</dbReference>
<dbReference type="GO" id="GO:0005634">
    <property type="term" value="C:nucleus"/>
    <property type="evidence" value="ECO:0007669"/>
    <property type="project" value="TreeGrafter"/>
</dbReference>
<gene>
    <name evidence="8" type="ORF">BCR43DRAFT_315044</name>
</gene>
<evidence type="ECO:0000313" key="8">
    <source>
        <dbReference type="EMBL" id="ORY95857.1"/>
    </source>
</evidence>
<keyword evidence="4" id="KW-0862">Zinc</keyword>
<evidence type="ECO:0000256" key="4">
    <source>
        <dbReference type="ARBA" id="ARBA00022833"/>
    </source>
</evidence>
<feature type="compositionally biased region" description="Polar residues" evidence="6">
    <location>
        <begin position="1"/>
        <end position="23"/>
    </location>
</feature>
<dbReference type="Gene3D" id="3.30.160.60">
    <property type="entry name" value="Classic Zinc Finger"/>
    <property type="match status" value="2"/>
</dbReference>
<dbReference type="PROSITE" id="PS50157">
    <property type="entry name" value="ZINC_FINGER_C2H2_2"/>
    <property type="match status" value="2"/>
</dbReference>
<dbReference type="PROSITE" id="PS00028">
    <property type="entry name" value="ZINC_FINGER_C2H2_1"/>
    <property type="match status" value="2"/>
</dbReference>
<protein>
    <recommendedName>
        <fullName evidence="7">C2H2-type domain-containing protein</fullName>
    </recommendedName>
</protein>
<feature type="compositionally biased region" description="Gly residues" evidence="6">
    <location>
        <begin position="235"/>
        <end position="244"/>
    </location>
</feature>
<dbReference type="EMBL" id="MCGN01000006">
    <property type="protein sequence ID" value="ORY95857.1"/>
    <property type="molecule type" value="Genomic_DNA"/>
</dbReference>
<dbReference type="OrthoDB" id="3269380at2759"/>
<keyword evidence="1" id="KW-0479">Metal-binding</keyword>
<feature type="region of interest" description="Disordered" evidence="6">
    <location>
        <begin position="224"/>
        <end position="244"/>
    </location>
</feature>
<dbReference type="STRING" id="13706.A0A1X2HB02"/>
<feature type="domain" description="C2H2-type" evidence="7">
    <location>
        <begin position="102"/>
        <end position="132"/>
    </location>
</feature>
<dbReference type="InterPro" id="IPR013087">
    <property type="entry name" value="Znf_C2H2_type"/>
</dbReference>
<dbReference type="PANTHER" id="PTHR23057">
    <property type="entry name" value="JUXTAPOSED WITH ANOTHER ZINC FINGER PROTEIN 1"/>
    <property type="match status" value="1"/>
</dbReference>
<feature type="region of interest" description="Disordered" evidence="6">
    <location>
        <begin position="1"/>
        <end position="94"/>
    </location>
</feature>
<accession>A0A1X2HB02</accession>
<dbReference type="Proteomes" id="UP000242180">
    <property type="component" value="Unassembled WGS sequence"/>
</dbReference>
<dbReference type="InParanoid" id="A0A1X2HB02"/>
<keyword evidence="3 5" id="KW-0863">Zinc-finger</keyword>
<keyword evidence="2" id="KW-0677">Repeat</keyword>
<dbReference type="AlphaFoldDB" id="A0A1X2HB02"/>
<dbReference type="GO" id="GO:0008270">
    <property type="term" value="F:zinc ion binding"/>
    <property type="evidence" value="ECO:0007669"/>
    <property type="project" value="UniProtKB-KW"/>
</dbReference>